<name>A0A1T4L6X5_9BACT</name>
<dbReference type="InterPro" id="IPR012336">
    <property type="entry name" value="Thioredoxin-like_fold"/>
</dbReference>
<comment type="similarity">
    <text evidence="1">Belongs to the thioredoxin family. DsbA subfamily.</text>
</comment>
<keyword evidence="4" id="KW-1185">Reference proteome</keyword>
<evidence type="ECO:0000256" key="1">
    <source>
        <dbReference type="ARBA" id="ARBA00005791"/>
    </source>
</evidence>
<evidence type="ECO:0000313" key="3">
    <source>
        <dbReference type="EMBL" id="SJZ50469.1"/>
    </source>
</evidence>
<sequence>MLTPPITSRDHVTGNQQGSTEIVEYGDFQCPYCGEAFGIVRDLLQALGNVKFVFRHFPLAESHEYAMDAAIATEAAARQQQFWPMHDALYQHQQELSDELFTELAQQLQLNLDQFREDMQDNILVSKVEADFESGIRSGVNGTPTFFINGKRFNGDYRNLLAVVRH</sequence>
<evidence type="ECO:0000313" key="4">
    <source>
        <dbReference type="Proteomes" id="UP000190367"/>
    </source>
</evidence>
<gene>
    <name evidence="3" type="ORF">SAMN04488128_101509</name>
</gene>
<dbReference type="Proteomes" id="UP000190367">
    <property type="component" value="Unassembled WGS sequence"/>
</dbReference>
<accession>A0A1T4L6X5</accession>
<dbReference type="AlphaFoldDB" id="A0A1T4L6X5"/>
<proteinExistence type="inferred from homology"/>
<dbReference type="OrthoDB" id="117402at2"/>
<organism evidence="3 4">
    <name type="scientific">Chitinophaga eiseniae</name>
    <dbReference type="NCBI Taxonomy" id="634771"/>
    <lineage>
        <taxon>Bacteria</taxon>
        <taxon>Pseudomonadati</taxon>
        <taxon>Bacteroidota</taxon>
        <taxon>Chitinophagia</taxon>
        <taxon>Chitinophagales</taxon>
        <taxon>Chitinophagaceae</taxon>
        <taxon>Chitinophaga</taxon>
    </lineage>
</organism>
<dbReference type="STRING" id="634771.SAMN04488128_101509"/>
<reference evidence="4" key="1">
    <citation type="submission" date="2017-02" db="EMBL/GenBank/DDBJ databases">
        <authorList>
            <person name="Varghese N."/>
            <person name="Submissions S."/>
        </authorList>
    </citation>
    <scope>NUCLEOTIDE SEQUENCE [LARGE SCALE GENOMIC DNA]</scope>
    <source>
        <strain evidence="4">DSM 22224</strain>
    </source>
</reference>
<dbReference type="SUPFAM" id="SSF52833">
    <property type="entry name" value="Thioredoxin-like"/>
    <property type="match status" value="1"/>
</dbReference>
<dbReference type="PANTHER" id="PTHR13887:SF55">
    <property type="entry name" value="SLR0313 PROTEIN"/>
    <property type="match status" value="1"/>
</dbReference>
<protein>
    <submittedName>
        <fullName evidence="3">Thioredoxin</fullName>
    </submittedName>
</protein>
<dbReference type="Gene3D" id="3.40.30.10">
    <property type="entry name" value="Glutaredoxin"/>
    <property type="match status" value="1"/>
</dbReference>
<dbReference type="Pfam" id="PF13462">
    <property type="entry name" value="Thioredoxin_4"/>
    <property type="match status" value="1"/>
</dbReference>
<feature type="domain" description="Thioredoxin-like fold" evidence="2">
    <location>
        <begin position="9"/>
        <end position="155"/>
    </location>
</feature>
<dbReference type="RefSeq" id="WP_078667192.1">
    <property type="nucleotide sequence ID" value="NZ_FUWZ01000001.1"/>
</dbReference>
<dbReference type="PANTHER" id="PTHR13887">
    <property type="entry name" value="GLUTATHIONE S-TRANSFERASE KAPPA"/>
    <property type="match status" value="1"/>
</dbReference>
<dbReference type="InterPro" id="IPR036249">
    <property type="entry name" value="Thioredoxin-like_sf"/>
</dbReference>
<dbReference type="EMBL" id="FUWZ01000001">
    <property type="protein sequence ID" value="SJZ50469.1"/>
    <property type="molecule type" value="Genomic_DNA"/>
</dbReference>
<evidence type="ECO:0000259" key="2">
    <source>
        <dbReference type="Pfam" id="PF13462"/>
    </source>
</evidence>